<keyword evidence="5 7" id="KW-0012">Acyltransferase</keyword>
<evidence type="ECO:0000256" key="3">
    <source>
        <dbReference type="ARBA" id="ARBA00022694"/>
    </source>
</evidence>
<evidence type="ECO:0000256" key="4">
    <source>
        <dbReference type="ARBA" id="ARBA00022723"/>
    </source>
</evidence>
<proteinExistence type="inferred from homology"/>
<dbReference type="GO" id="GO:0005739">
    <property type="term" value="C:mitochondrion"/>
    <property type="evidence" value="ECO:0007669"/>
    <property type="project" value="UniProtKB-SubCell"/>
</dbReference>
<keyword evidence="3 7" id="KW-0819">tRNA processing</keyword>
<comment type="catalytic activity">
    <reaction evidence="6 7">
        <text>L-threonylcarbamoyladenylate + adenosine(37) in tRNA = N(6)-L-threonylcarbamoyladenosine(37) in tRNA + AMP + H(+)</text>
        <dbReference type="Rhea" id="RHEA:37059"/>
        <dbReference type="Rhea" id="RHEA-COMP:10162"/>
        <dbReference type="Rhea" id="RHEA-COMP:10163"/>
        <dbReference type="ChEBI" id="CHEBI:15378"/>
        <dbReference type="ChEBI" id="CHEBI:73682"/>
        <dbReference type="ChEBI" id="CHEBI:74411"/>
        <dbReference type="ChEBI" id="CHEBI:74418"/>
        <dbReference type="ChEBI" id="CHEBI:456215"/>
        <dbReference type="EC" id="2.3.1.234"/>
    </reaction>
</comment>
<dbReference type="Pfam" id="PF00814">
    <property type="entry name" value="TsaD"/>
    <property type="match status" value="1"/>
</dbReference>
<evidence type="ECO:0000256" key="2">
    <source>
        <dbReference type="ARBA" id="ARBA00022679"/>
    </source>
</evidence>
<evidence type="ECO:0000256" key="5">
    <source>
        <dbReference type="ARBA" id="ARBA00023315"/>
    </source>
</evidence>
<dbReference type="PANTHER" id="PTHR11735">
    <property type="entry name" value="TRNA N6-ADENOSINE THREONYLCARBAMOYLTRANSFERASE"/>
    <property type="match status" value="1"/>
</dbReference>
<dbReference type="Gene3D" id="3.30.420.40">
    <property type="match status" value="2"/>
</dbReference>
<dbReference type="PRINTS" id="PR00789">
    <property type="entry name" value="OSIALOPTASE"/>
</dbReference>
<dbReference type="FunFam" id="3.30.420.40:FF:000012">
    <property type="entry name" value="tRNA N6-adenosine threonylcarbamoyltransferase"/>
    <property type="match status" value="1"/>
</dbReference>
<dbReference type="InterPro" id="IPR022450">
    <property type="entry name" value="TsaD"/>
</dbReference>
<gene>
    <name evidence="9" type="primary">OSGEPL1</name>
    <name evidence="9" type="ORF">CDAR_125691</name>
</gene>
<dbReference type="AlphaFoldDB" id="A0AAV4TK85"/>
<comment type="caution">
    <text evidence="9">The sequence shown here is derived from an EMBL/GenBank/DDBJ whole genome shotgun (WGS) entry which is preliminary data.</text>
</comment>
<dbReference type="InterPro" id="IPR043129">
    <property type="entry name" value="ATPase_NBD"/>
</dbReference>
<dbReference type="CDD" id="cd24134">
    <property type="entry name" value="ASKHA_NBD_OSGEPL1_QRI7_euk"/>
    <property type="match status" value="1"/>
</dbReference>
<accession>A0AAV4TK85</accession>
<comment type="subunit">
    <text evidence="7">Homodimer.</text>
</comment>
<dbReference type="HAMAP" id="MF_01445">
    <property type="entry name" value="TsaD"/>
    <property type="match status" value="1"/>
</dbReference>
<comment type="subcellular location">
    <subcellularLocation>
        <location evidence="7">Mitochondrion</location>
    </subcellularLocation>
</comment>
<keyword evidence="10" id="KW-1185">Reference proteome</keyword>
<dbReference type="GO" id="GO:0046872">
    <property type="term" value="F:metal ion binding"/>
    <property type="evidence" value="ECO:0007669"/>
    <property type="project" value="UniProtKB-KW"/>
</dbReference>
<feature type="domain" description="Gcp-like" evidence="8">
    <location>
        <begin position="49"/>
        <end position="355"/>
    </location>
</feature>
<dbReference type="InterPro" id="IPR017861">
    <property type="entry name" value="KAE1/TsaD"/>
</dbReference>
<dbReference type="GO" id="GO:0002949">
    <property type="term" value="P:tRNA threonylcarbamoyladenosine modification"/>
    <property type="evidence" value="ECO:0007669"/>
    <property type="project" value="UniProtKB-UniRule"/>
</dbReference>
<keyword evidence="7" id="KW-0496">Mitochondrion</keyword>
<evidence type="ECO:0000256" key="6">
    <source>
        <dbReference type="ARBA" id="ARBA00048117"/>
    </source>
</evidence>
<protein>
    <recommendedName>
        <fullName evidence="1">N(6)-L-threonylcarbamoyladenine synthase</fullName>
        <ecNumber evidence="1">2.3.1.234</ecNumber>
    </recommendedName>
</protein>
<comment type="function">
    <text evidence="7">Required for the formation of a threonylcarbamoyl group on adenosine at position 37 (t(6)A37) in mitochondrial tRNAs that read codons beginning with adenine. Probably involved in the transfer of the threonylcarbamoyl moiety of threonylcarbamoyl-AMP (TC-AMP) to the N6 group of A37. Involved in mitochondrial genome maintenance.</text>
</comment>
<evidence type="ECO:0000313" key="9">
    <source>
        <dbReference type="EMBL" id="GIY47033.1"/>
    </source>
</evidence>
<keyword evidence="2 7" id="KW-0808">Transferase</keyword>
<dbReference type="Proteomes" id="UP001054837">
    <property type="component" value="Unassembled WGS sequence"/>
</dbReference>
<sequence>MRLASLVRTFRSLQNITYCRFAHSRKLVLGIETSCDDTGAAVVDENKVILGEGCHSQMQIHLENGGVIPYIAVHFHQENIKSVVESALKNSNINLQDLSAIAVTTKPGLRGSLEVGIEYAMQLARNSQIPLIPVHHMEAHALTACLFNDIPFPFLCLLASGGHCQLTLLKGIDEFYLLGDSQHNSPGEVLDKIARRLKLLNLPECYEMSGGKAIEHMASGGDPTAFSVPLMLVRHRDCNFSFSGFSSFATFTIENEEEKYDIPADGVIPSVRDLCASLLHGYAVHMNHRIHRAFLFCEQKNLIPKDQRALVFSGGVACNTYLRKSLEHSCTTELGAKFYVPPPKLCTDNGVMIAWNGMERLKANIGIVPWTENLIPEPDCPLGIDIRDEVKKASIKLKSPKLEKNLNLSGISE</sequence>
<evidence type="ECO:0000313" key="10">
    <source>
        <dbReference type="Proteomes" id="UP001054837"/>
    </source>
</evidence>
<dbReference type="NCBIfam" id="TIGR00329">
    <property type="entry name" value="gcp_kae1"/>
    <property type="match status" value="1"/>
</dbReference>
<name>A0AAV4TK85_9ARAC</name>
<evidence type="ECO:0000259" key="8">
    <source>
        <dbReference type="Pfam" id="PF00814"/>
    </source>
</evidence>
<dbReference type="EC" id="2.3.1.234" evidence="1"/>
<comment type="similarity">
    <text evidence="7">Belongs to the KAE1 / TsaD family.</text>
</comment>
<dbReference type="SUPFAM" id="SSF53067">
    <property type="entry name" value="Actin-like ATPase domain"/>
    <property type="match status" value="1"/>
</dbReference>
<dbReference type="GO" id="GO:0061711">
    <property type="term" value="F:tRNA N(6)-L-threonylcarbamoyladenine synthase activity"/>
    <property type="evidence" value="ECO:0007669"/>
    <property type="project" value="UniProtKB-EC"/>
</dbReference>
<keyword evidence="4 7" id="KW-0479">Metal-binding</keyword>
<dbReference type="PANTHER" id="PTHR11735:SF6">
    <property type="entry name" value="TRNA N6-ADENOSINE THREONYLCARBAMOYLTRANSFERASE, MITOCHONDRIAL"/>
    <property type="match status" value="1"/>
</dbReference>
<reference evidence="9 10" key="1">
    <citation type="submission" date="2021-06" db="EMBL/GenBank/DDBJ databases">
        <title>Caerostris darwini draft genome.</title>
        <authorList>
            <person name="Kono N."/>
            <person name="Arakawa K."/>
        </authorList>
    </citation>
    <scope>NUCLEOTIDE SEQUENCE [LARGE SCALE GENOMIC DNA]</scope>
</reference>
<evidence type="ECO:0000256" key="1">
    <source>
        <dbReference type="ARBA" id="ARBA00012156"/>
    </source>
</evidence>
<dbReference type="EMBL" id="BPLQ01009858">
    <property type="protein sequence ID" value="GIY47033.1"/>
    <property type="molecule type" value="Genomic_DNA"/>
</dbReference>
<comment type="cofactor">
    <cofactor evidence="7">
        <name>a divalent metal cation</name>
        <dbReference type="ChEBI" id="CHEBI:60240"/>
    </cofactor>
    <text evidence="7">Binds 1 divalent metal cation per subunit.</text>
</comment>
<organism evidence="9 10">
    <name type="scientific">Caerostris darwini</name>
    <dbReference type="NCBI Taxonomy" id="1538125"/>
    <lineage>
        <taxon>Eukaryota</taxon>
        <taxon>Metazoa</taxon>
        <taxon>Ecdysozoa</taxon>
        <taxon>Arthropoda</taxon>
        <taxon>Chelicerata</taxon>
        <taxon>Arachnida</taxon>
        <taxon>Araneae</taxon>
        <taxon>Araneomorphae</taxon>
        <taxon>Entelegynae</taxon>
        <taxon>Araneoidea</taxon>
        <taxon>Araneidae</taxon>
        <taxon>Caerostris</taxon>
    </lineage>
</organism>
<dbReference type="InterPro" id="IPR000905">
    <property type="entry name" value="Gcp-like_dom"/>
</dbReference>
<evidence type="ECO:0000256" key="7">
    <source>
        <dbReference type="HAMAP-Rule" id="MF_03179"/>
    </source>
</evidence>